<dbReference type="OrthoDB" id="4939572at2759"/>
<dbReference type="HOGENOM" id="CLU_000680_26_0_1"/>
<dbReference type="PANTHER" id="PTHR33481">
    <property type="entry name" value="REVERSE TRANSCRIPTASE"/>
    <property type="match status" value="1"/>
</dbReference>
<dbReference type="InterPro" id="IPR036397">
    <property type="entry name" value="RNaseH_sf"/>
</dbReference>
<dbReference type="InterPro" id="IPR012337">
    <property type="entry name" value="RNaseH-like_sf"/>
</dbReference>
<name>A0A0A1T992_9HYPO</name>
<dbReference type="STRING" id="1531966.A0A0A1T992"/>
<gene>
    <name evidence="2" type="ORF">VHEMI07082</name>
</gene>
<reference evidence="2 3" key="1">
    <citation type="journal article" date="2015" name="Genome Announc.">
        <title>Draft Genome Sequence and Gene Annotation of the Entomopathogenic Fungus Verticillium hemipterigenum.</title>
        <authorList>
            <person name="Horn F."/>
            <person name="Habel A."/>
            <person name="Scharf D.H."/>
            <person name="Dworschak J."/>
            <person name="Brakhage A.A."/>
            <person name="Guthke R."/>
            <person name="Hertweck C."/>
            <person name="Linde J."/>
        </authorList>
    </citation>
    <scope>NUCLEOTIDE SEQUENCE [LARGE SCALE GENOMIC DNA]</scope>
</reference>
<dbReference type="InterPro" id="IPR002156">
    <property type="entry name" value="RNaseH_domain"/>
</dbReference>
<evidence type="ECO:0000313" key="2">
    <source>
        <dbReference type="EMBL" id="CEJ91364.1"/>
    </source>
</evidence>
<dbReference type="EMBL" id="CDHN01000003">
    <property type="protein sequence ID" value="CEJ91364.1"/>
    <property type="molecule type" value="Genomic_DNA"/>
</dbReference>
<dbReference type="PROSITE" id="PS50879">
    <property type="entry name" value="RNASE_H_1"/>
    <property type="match status" value="1"/>
</dbReference>
<dbReference type="SUPFAM" id="SSF53098">
    <property type="entry name" value="Ribonuclease H-like"/>
    <property type="match status" value="1"/>
</dbReference>
<evidence type="ECO:0000313" key="3">
    <source>
        <dbReference type="Proteomes" id="UP000039046"/>
    </source>
</evidence>
<dbReference type="PANTHER" id="PTHR33481:SF1">
    <property type="entry name" value="ENDONUCLEASE_EXONUCLEASE_PHOSPHATASE DOMAIN-CONTAINING PROTEIN-RELATED"/>
    <property type="match status" value="1"/>
</dbReference>
<dbReference type="Proteomes" id="UP000039046">
    <property type="component" value="Unassembled WGS sequence"/>
</dbReference>
<organism evidence="2 3">
    <name type="scientific">[Torrubiella] hemipterigena</name>
    <dbReference type="NCBI Taxonomy" id="1531966"/>
    <lineage>
        <taxon>Eukaryota</taxon>
        <taxon>Fungi</taxon>
        <taxon>Dikarya</taxon>
        <taxon>Ascomycota</taxon>
        <taxon>Pezizomycotina</taxon>
        <taxon>Sordariomycetes</taxon>
        <taxon>Hypocreomycetidae</taxon>
        <taxon>Hypocreales</taxon>
        <taxon>Clavicipitaceae</taxon>
        <taxon>Clavicipitaceae incertae sedis</taxon>
        <taxon>'Torrubiella' clade</taxon>
    </lineage>
</organism>
<sequence length="481" mass="54467">MVIANLLRSLSNTISGIKPSAVRRAVNTVIIPTIFYGIEAWLLDDAAAAGRGRLSQITRTRIIAIQSCLNTACRAILPVWKTTPQVYMWREAGIPAAEDLIRAARSRISLRIATLDRRHPIRERLDDFERRCALDAHPEIHRFVMSRHIRLLGLSALHKDIPSVPLIPRRYNTNITTILNKYIKDIETKLHLQWLESRPEGYIVYSDGSKLEDRRAGYGFVVYKDSIQIDSGSRQLDHREVFDAEISGALKGLKQAMAHNLERLPVTICIDNSSVVRGIGGTAPMSSQAQFRAFQAIGDEHPRLITVRWTPGYKDIPGNEAADSLAKAGAALPVRDLTASVSQRRREARATLALLFKEWWEGVDKHAYLDRKIDLKGDLLKLPELEMPRIQLRHLLAARTTHGDFADYHIRFHHHDASLECSCGRERSPTHLFYCRKVPVGLRARLSPDPQSTIGRFLGSQYKVFNRIAGVYFKHICAQWC</sequence>
<dbReference type="GO" id="GO:0004523">
    <property type="term" value="F:RNA-DNA hybrid ribonuclease activity"/>
    <property type="evidence" value="ECO:0007669"/>
    <property type="project" value="InterPro"/>
</dbReference>
<dbReference type="GO" id="GO:0003676">
    <property type="term" value="F:nucleic acid binding"/>
    <property type="evidence" value="ECO:0007669"/>
    <property type="project" value="InterPro"/>
</dbReference>
<keyword evidence="3" id="KW-1185">Reference proteome</keyword>
<accession>A0A0A1T992</accession>
<feature type="domain" description="RNase H type-1" evidence="1">
    <location>
        <begin position="198"/>
        <end position="331"/>
    </location>
</feature>
<dbReference type="Gene3D" id="3.30.420.10">
    <property type="entry name" value="Ribonuclease H-like superfamily/Ribonuclease H"/>
    <property type="match status" value="1"/>
</dbReference>
<proteinExistence type="predicted"/>
<evidence type="ECO:0000259" key="1">
    <source>
        <dbReference type="PROSITE" id="PS50879"/>
    </source>
</evidence>
<dbReference type="AlphaFoldDB" id="A0A0A1T992"/>
<dbReference type="CDD" id="cd09276">
    <property type="entry name" value="Rnase_HI_RT_non_LTR"/>
    <property type="match status" value="1"/>
</dbReference>
<protein>
    <recommendedName>
        <fullName evidence="1">RNase H type-1 domain-containing protein</fullName>
    </recommendedName>
</protein>
<dbReference type="Pfam" id="PF00075">
    <property type="entry name" value="RNase_H"/>
    <property type="match status" value="1"/>
</dbReference>